<dbReference type="EMBL" id="GBRH01234225">
    <property type="protein sequence ID" value="JAD63670.1"/>
    <property type="molecule type" value="Transcribed_RNA"/>
</dbReference>
<feature type="compositionally biased region" description="Polar residues" evidence="1">
    <location>
        <begin position="40"/>
        <end position="50"/>
    </location>
</feature>
<reference evidence="2" key="2">
    <citation type="journal article" date="2015" name="Data Brief">
        <title>Shoot transcriptome of the giant reed, Arundo donax.</title>
        <authorList>
            <person name="Barrero R.A."/>
            <person name="Guerrero F.D."/>
            <person name="Moolhuijzen P."/>
            <person name="Goolsby J.A."/>
            <person name="Tidwell J."/>
            <person name="Bellgard S.E."/>
            <person name="Bellgard M.I."/>
        </authorList>
    </citation>
    <scope>NUCLEOTIDE SEQUENCE</scope>
    <source>
        <tissue evidence="2">Shoot tissue taken approximately 20 cm above the soil surface</tissue>
    </source>
</reference>
<proteinExistence type="predicted"/>
<organism evidence="2">
    <name type="scientific">Arundo donax</name>
    <name type="common">Giant reed</name>
    <name type="synonym">Donax arundinaceus</name>
    <dbReference type="NCBI Taxonomy" id="35708"/>
    <lineage>
        <taxon>Eukaryota</taxon>
        <taxon>Viridiplantae</taxon>
        <taxon>Streptophyta</taxon>
        <taxon>Embryophyta</taxon>
        <taxon>Tracheophyta</taxon>
        <taxon>Spermatophyta</taxon>
        <taxon>Magnoliopsida</taxon>
        <taxon>Liliopsida</taxon>
        <taxon>Poales</taxon>
        <taxon>Poaceae</taxon>
        <taxon>PACMAD clade</taxon>
        <taxon>Arundinoideae</taxon>
        <taxon>Arundineae</taxon>
        <taxon>Arundo</taxon>
    </lineage>
</organism>
<sequence>MMRRAPSGKALNQSLELTSEGSSVQARFNIGSGSISSSSTKVQLFPQNSRGGPAAVKPCAFLPLACLSACHPFAAAPSSAARRDRTAGGCEKRADRPRLAPPPASRHSPSGAATSWPCGVIRDLAMAAWRREGGRRRKP</sequence>
<reference evidence="2" key="1">
    <citation type="submission" date="2014-09" db="EMBL/GenBank/DDBJ databases">
        <authorList>
            <person name="Magalhaes I.L.F."/>
            <person name="Oliveira U."/>
            <person name="Santos F.R."/>
            <person name="Vidigal T.H.D.A."/>
            <person name="Brescovit A.D."/>
            <person name="Santos A.J."/>
        </authorList>
    </citation>
    <scope>NUCLEOTIDE SEQUENCE</scope>
    <source>
        <tissue evidence="2">Shoot tissue taken approximately 20 cm above the soil surface</tissue>
    </source>
</reference>
<protein>
    <submittedName>
        <fullName evidence="2">Uncharacterized protein</fullName>
    </submittedName>
</protein>
<feature type="region of interest" description="Disordered" evidence="1">
    <location>
        <begin position="30"/>
        <end position="52"/>
    </location>
</feature>
<feature type="compositionally biased region" description="Basic and acidic residues" evidence="1">
    <location>
        <begin position="81"/>
        <end position="98"/>
    </location>
</feature>
<name>A0A0A9BRB2_ARUDO</name>
<evidence type="ECO:0000313" key="2">
    <source>
        <dbReference type="EMBL" id="JAD63670.1"/>
    </source>
</evidence>
<feature type="region of interest" description="Disordered" evidence="1">
    <location>
        <begin position="76"/>
        <end position="116"/>
    </location>
</feature>
<dbReference type="AlphaFoldDB" id="A0A0A9BRB2"/>
<accession>A0A0A9BRB2</accession>
<feature type="compositionally biased region" description="Low complexity" evidence="1">
    <location>
        <begin position="30"/>
        <end position="39"/>
    </location>
</feature>
<evidence type="ECO:0000256" key="1">
    <source>
        <dbReference type="SAM" id="MobiDB-lite"/>
    </source>
</evidence>